<reference evidence="1 2" key="1">
    <citation type="submission" date="2016-07" db="EMBL/GenBank/DDBJ databases">
        <title>Pervasive Adenine N6-methylation of Active Genes in Fungi.</title>
        <authorList>
            <consortium name="DOE Joint Genome Institute"/>
            <person name="Mondo S.J."/>
            <person name="Dannebaum R.O."/>
            <person name="Kuo R.C."/>
            <person name="Labutti K."/>
            <person name="Haridas S."/>
            <person name="Kuo A."/>
            <person name="Salamov A."/>
            <person name="Ahrendt S.R."/>
            <person name="Lipzen A."/>
            <person name="Sullivan W."/>
            <person name="Andreopoulos W.B."/>
            <person name="Clum A."/>
            <person name="Lindquist E."/>
            <person name="Daum C."/>
            <person name="Ramamoorthy G.K."/>
            <person name="Gryganskyi A."/>
            <person name="Culley D."/>
            <person name="Magnuson J.K."/>
            <person name="James T.Y."/>
            <person name="O'Malley M.A."/>
            <person name="Stajich J.E."/>
            <person name="Spatafora J.W."/>
            <person name="Visel A."/>
            <person name="Grigoriev I.V."/>
        </authorList>
    </citation>
    <scope>NUCLEOTIDE SEQUENCE [LARGE SCALE GENOMIC DNA]</scope>
    <source>
        <strain evidence="1 2">NRRL 3301</strain>
    </source>
</reference>
<dbReference type="STRING" id="101127.A0A1X2GJK2"/>
<dbReference type="AlphaFoldDB" id="A0A1X2GJK2"/>
<keyword evidence="2" id="KW-1185">Reference proteome</keyword>
<organism evidence="1 2">
    <name type="scientific">Hesseltinella vesiculosa</name>
    <dbReference type="NCBI Taxonomy" id="101127"/>
    <lineage>
        <taxon>Eukaryota</taxon>
        <taxon>Fungi</taxon>
        <taxon>Fungi incertae sedis</taxon>
        <taxon>Mucoromycota</taxon>
        <taxon>Mucoromycotina</taxon>
        <taxon>Mucoromycetes</taxon>
        <taxon>Mucorales</taxon>
        <taxon>Cunninghamellaceae</taxon>
        <taxon>Hesseltinella</taxon>
    </lineage>
</organism>
<comment type="caution">
    <text evidence="1">The sequence shown here is derived from an EMBL/GenBank/DDBJ whole genome shotgun (WGS) entry which is preliminary data.</text>
</comment>
<dbReference type="OrthoDB" id="2287221at2759"/>
<evidence type="ECO:0000313" key="2">
    <source>
        <dbReference type="Proteomes" id="UP000242146"/>
    </source>
</evidence>
<dbReference type="EMBL" id="MCGT01000012">
    <property type="protein sequence ID" value="ORX55206.1"/>
    <property type="molecule type" value="Genomic_DNA"/>
</dbReference>
<accession>A0A1X2GJK2</accession>
<name>A0A1X2GJK2_9FUNG</name>
<evidence type="ECO:0000313" key="1">
    <source>
        <dbReference type="EMBL" id="ORX55206.1"/>
    </source>
</evidence>
<dbReference type="Proteomes" id="UP000242146">
    <property type="component" value="Unassembled WGS sequence"/>
</dbReference>
<proteinExistence type="predicted"/>
<sequence>MNSMGEVELQSTYYDPMLSALISDPSRDVILRRASKVELLSEFQPDTIVSAMQGLCNDLVRLTTLSKNTVDENGLKGCLSFQINGHIISYFMTQAHPSSLFTMVEFATMNFPKSLSDIQAFATLKNLTTLAKINSTFWSMCVKNEAQPTTSTKRVAINELYQVMNLWVFYATLN</sequence>
<protein>
    <submittedName>
        <fullName evidence="1">Uncharacterized protein</fullName>
    </submittedName>
</protein>
<gene>
    <name evidence="1" type="ORF">DM01DRAFT_1383117</name>
</gene>